<reference evidence="1" key="1">
    <citation type="submission" date="2024-05" db="EMBL/GenBank/DDBJ databases">
        <title>Planctomycetes of the genus Singulisphaera possess chitinolytic capabilities.</title>
        <authorList>
            <person name="Ivanova A."/>
        </authorList>
    </citation>
    <scope>NUCLEOTIDE SEQUENCE</scope>
    <source>
        <strain evidence="1">Ch08T</strain>
    </source>
</reference>
<dbReference type="RefSeq" id="WP_406694321.1">
    <property type="nucleotide sequence ID" value="NZ_CP155447.1"/>
</dbReference>
<accession>A0AAU7C8K8</accession>
<name>A0AAU7C8K8_9BACT</name>
<dbReference type="AlphaFoldDB" id="A0AAU7C8K8"/>
<evidence type="ECO:0000313" key="1">
    <source>
        <dbReference type="EMBL" id="XBH01581.1"/>
    </source>
</evidence>
<dbReference type="EMBL" id="CP155447">
    <property type="protein sequence ID" value="XBH01581.1"/>
    <property type="molecule type" value="Genomic_DNA"/>
</dbReference>
<proteinExistence type="predicted"/>
<gene>
    <name evidence="1" type="ORF">V5E97_24920</name>
</gene>
<organism evidence="1">
    <name type="scientific">Singulisphaera sp. Ch08</name>
    <dbReference type="NCBI Taxonomy" id="3120278"/>
    <lineage>
        <taxon>Bacteria</taxon>
        <taxon>Pseudomonadati</taxon>
        <taxon>Planctomycetota</taxon>
        <taxon>Planctomycetia</taxon>
        <taxon>Isosphaerales</taxon>
        <taxon>Isosphaeraceae</taxon>
        <taxon>Singulisphaera</taxon>
    </lineage>
</organism>
<protein>
    <submittedName>
        <fullName evidence="1">Uncharacterized protein</fullName>
    </submittedName>
</protein>
<sequence>MDSQDQTLKSLRVVGKIVGYTHRGIFSPREAVDKIADELAYYRLGDLAEAVLPLLTPELVAELRAWVGEVMHPGYRYESVGLGVAPPEDDRLQMQVELVSLASRFARLGMTPAEDGPSTLAVDA</sequence>